<evidence type="ECO:0000313" key="3">
    <source>
        <dbReference type="EMBL" id="CDM70449.1"/>
    </source>
</evidence>
<dbReference type="OrthoDB" id="1914068at2"/>
<evidence type="ECO:0000313" key="4">
    <source>
        <dbReference type="Proteomes" id="UP000019426"/>
    </source>
</evidence>
<feature type="domain" description="YcxB-like C-terminal" evidence="2">
    <location>
        <begin position="114"/>
        <end position="173"/>
    </location>
</feature>
<feature type="transmembrane region" description="Helical" evidence="1">
    <location>
        <begin position="39"/>
        <end position="57"/>
    </location>
</feature>
<reference evidence="3 4" key="1">
    <citation type="submission" date="2013-11" db="EMBL/GenBank/DDBJ databases">
        <title>Complete genome sequence of Clostridum sp. M2/40.</title>
        <authorList>
            <person name="Wibberg D."/>
            <person name="Puehler A."/>
            <person name="Schlueter A."/>
        </authorList>
    </citation>
    <scope>NUCLEOTIDE SEQUENCE [LARGE SCALE GENOMIC DNA]</scope>
    <source>
        <strain evidence="4">M2/40</strain>
    </source>
</reference>
<dbReference type="KEGG" id="clt:CM240_3332"/>
<organism evidence="3 4">
    <name type="scientific">Clostridium bornimense</name>
    <dbReference type="NCBI Taxonomy" id="1216932"/>
    <lineage>
        <taxon>Bacteria</taxon>
        <taxon>Bacillati</taxon>
        <taxon>Bacillota</taxon>
        <taxon>Clostridia</taxon>
        <taxon>Eubacteriales</taxon>
        <taxon>Clostridiaceae</taxon>
        <taxon>Clostridium</taxon>
    </lineage>
</organism>
<dbReference type="Pfam" id="PF14317">
    <property type="entry name" value="YcxB"/>
    <property type="match status" value="1"/>
</dbReference>
<dbReference type="AlphaFoldDB" id="W6S3H1"/>
<accession>W6S3H1</accession>
<keyword evidence="1" id="KW-1133">Transmembrane helix</keyword>
<dbReference type="PATRIC" id="fig|1216932.3.peg.3307"/>
<dbReference type="RefSeq" id="WP_044040619.1">
    <property type="nucleotide sequence ID" value="NZ_HG917869.1"/>
</dbReference>
<gene>
    <name evidence="3" type="ORF">CM240_3332</name>
</gene>
<sequence>MLFEYKITREQVIDCLLSCGSFHDTYDEIMSKAKWNRSISLISLSITIWLLINTFISDKIPKLLPFAISGLLFFLAIINLFTTKKSLTKKNKKLINNMVEEGHIPSEEYIQIKIDRDAITVNKDYSSYIRLFSLIYEVKKTDDCYYILFKGNEYLIVPYSAFITEDDRIYFEKEVNKNILLNN</sequence>
<protein>
    <submittedName>
        <fullName evidence="3">Putative membrane protein</fullName>
    </submittedName>
</protein>
<dbReference type="Proteomes" id="UP000019426">
    <property type="component" value="Chromosome M2/40_rep2"/>
</dbReference>
<keyword evidence="1" id="KW-0812">Transmembrane</keyword>
<evidence type="ECO:0000256" key="1">
    <source>
        <dbReference type="SAM" id="Phobius"/>
    </source>
</evidence>
<evidence type="ECO:0000259" key="2">
    <source>
        <dbReference type="Pfam" id="PF14317"/>
    </source>
</evidence>
<dbReference type="EMBL" id="HG917869">
    <property type="protein sequence ID" value="CDM70449.1"/>
    <property type="molecule type" value="Genomic_DNA"/>
</dbReference>
<dbReference type="STRING" id="1216932.CM240_3332"/>
<dbReference type="HOGENOM" id="CLU_1472758_0_0_9"/>
<proteinExistence type="predicted"/>
<keyword evidence="4" id="KW-1185">Reference proteome</keyword>
<keyword evidence="1" id="KW-0472">Membrane</keyword>
<name>W6S3H1_9CLOT</name>
<feature type="transmembrane region" description="Helical" evidence="1">
    <location>
        <begin position="63"/>
        <end position="82"/>
    </location>
</feature>
<dbReference type="InterPro" id="IPR025588">
    <property type="entry name" value="YcxB-like_C"/>
</dbReference>